<keyword evidence="4 11" id="KW-0540">Nuclease</keyword>
<comment type="function">
    <text evidence="11">Required for correct processing of both the 5' and 3' ends of 5S rRNA precursor. Cleaves both sides of a double-stranded region yielding mature 5S rRNA in one step.</text>
</comment>
<dbReference type="SUPFAM" id="SSF110455">
    <property type="entry name" value="Toprim domain"/>
    <property type="match status" value="1"/>
</dbReference>
<keyword evidence="5" id="KW-0479">Metal-binding</keyword>
<evidence type="ECO:0000256" key="5">
    <source>
        <dbReference type="ARBA" id="ARBA00022723"/>
    </source>
</evidence>
<keyword evidence="9" id="KW-0460">Magnesium</keyword>
<keyword evidence="15" id="KW-1185">Reference proteome</keyword>
<dbReference type="HAMAP" id="MF_01469">
    <property type="entry name" value="RNase_M5"/>
    <property type="match status" value="1"/>
</dbReference>
<evidence type="ECO:0000256" key="1">
    <source>
        <dbReference type="ARBA" id="ARBA00022490"/>
    </source>
</evidence>
<keyword evidence="1 11" id="KW-0963">Cytoplasm</keyword>
<dbReference type="FunFam" id="3.40.1360.10:FF:000006">
    <property type="entry name" value="Ribonuclease M5"/>
    <property type="match status" value="1"/>
</dbReference>
<dbReference type="GO" id="GO:0019843">
    <property type="term" value="F:rRNA binding"/>
    <property type="evidence" value="ECO:0007669"/>
    <property type="project" value="UniProtKB-KW"/>
</dbReference>
<dbReference type="SMART" id="SM00493">
    <property type="entry name" value="TOPRIM"/>
    <property type="match status" value="1"/>
</dbReference>
<evidence type="ECO:0000256" key="12">
    <source>
        <dbReference type="NCBIfam" id="TIGR00334"/>
    </source>
</evidence>
<dbReference type="InterPro" id="IPR034141">
    <property type="entry name" value="TOPRIM_RNase_M5-like"/>
</dbReference>
<evidence type="ECO:0000256" key="8">
    <source>
        <dbReference type="ARBA" id="ARBA00022801"/>
    </source>
</evidence>
<sequence length="184" mass="20609">MKIKEIIVVEGKDDTAAIKRAVDADTIETSGSAINKETLKLIKHAQETRGVIVFTDPDYPGQRIRSIIKENIPGCKHAFLSKEEAVRSGKKGLGIEHATRESIRNALLHVKQEFVEVVSDITKEDLVDAGFIGHPKSSERRDKLGKLLNIGYTNGKQLEKRLQMFQISKEEFGQAVKKVLMEEK</sequence>
<dbReference type="Pfam" id="PF01751">
    <property type="entry name" value="Toprim"/>
    <property type="match status" value="1"/>
</dbReference>
<organism evidence="14 15">
    <name type="scientific">Gottfriedia solisilvae</name>
    <dbReference type="NCBI Taxonomy" id="1516104"/>
    <lineage>
        <taxon>Bacteria</taxon>
        <taxon>Bacillati</taxon>
        <taxon>Bacillota</taxon>
        <taxon>Bacilli</taxon>
        <taxon>Bacillales</taxon>
        <taxon>Bacillaceae</taxon>
        <taxon>Gottfriedia</taxon>
    </lineage>
</organism>
<keyword evidence="2 11" id="KW-0690">Ribosome biogenesis</keyword>
<name>A0A8J3F2G7_9BACI</name>
<keyword evidence="6 11" id="KW-0699">rRNA-binding</keyword>
<evidence type="ECO:0000313" key="14">
    <source>
        <dbReference type="EMBL" id="GGI18367.1"/>
    </source>
</evidence>
<dbReference type="OrthoDB" id="9791329at2"/>
<comment type="catalytic activity">
    <reaction evidence="11">
        <text>Endonucleolytic cleavage of RNA, removing 21 and 42 nucleotides, respectively, from the 5'- and 3'-termini of a 5S-rRNA precursor.</text>
        <dbReference type="EC" id="3.1.26.8"/>
    </reaction>
</comment>
<dbReference type="GO" id="GO:0005737">
    <property type="term" value="C:cytoplasm"/>
    <property type="evidence" value="ECO:0007669"/>
    <property type="project" value="UniProtKB-SubCell"/>
</dbReference>
<dbReference type="GO" id="GO:0043822">
    <property type="term" value="F:ribonuclease M5 activity"/>
    <property type="evidence" value="ECO:0007669"/>
    <property type="project" value="UniProtKB-UniRule"/>
</dbReference>
<evidence type="ECO:0000256" key="3">
    <source>
        <dbReference type="ARBA" id="ARBA00022552"/>
    </source>
</evidence>
<evidence type="ECO:0000256" key="10">
    <source>
        <dbReference type="ARBA" id="ARBA00022884"/>
    </source>
</evidence>
<dbReference type="EC" id="3.1.26.8" evidence="11 12"/>
<evidence type="ECO:0000256" key="2">
    <source>
        <dbReference type="ARBA" id="ARBA00022517"/>
    </source>
</evidence>
<evidence type="ECO:0000256" key="11">
    <source>
        <dbReference type="HAMAP-Rule" id="MF_01469"/>
    </source>
</evidence>
<evidence type="ECO:0000256" key="7">
    <source>
        <dbReference type="ARBA" id="ARBA00022759"/>
    </source>
</evidence>
<dbReference type="Proteomes" id="UP000626244">
    <property type="component" value="Unassembled WGS sequence"/>
</dbReference>
<evidence type="ECO:0000256" key="4">
    <source>
        <dbReference type="ARBA" id="ARBA00022722"/>
    </source>
</evidence>
<evidence type="ECO:0000259" key="13">
    <source>
        <dbReference type="PROSITE" id="PS50880"/>
    </source>
</evidence>
<accession>A0A8J3F2G7</accession>
<dbReference type="PANTHER" id="PTHR39156">
    <property type="entry name" value="RIBONUCLEASE M5"/>
    <property type="match status" value="1"/>
</dbReference>
<dbReference type="GO" id="GO:0046872">
    <property type="term" value="F:metal ion binding"/>
    <property type="evidence" value="ECO:0007669"/>
    <property type="project" value="UniProtKB-KW"/>
</dbReference>
<dbReference type="PROSITE" id="PS50880">
    <property type="entry name" value="TOPRIM"/>
    <property type="match status" value="1"/>
</dbReference>
<reference evidence="15" key="1">
    <citation type="journal article" date="2019" name="Int. J. Syst. Evol. Microbiol.">
        <title>The Global Catalogue of Microorganisms (GCM) 10K type strain sequencing project: providing services to taxonomists for standard genome sequencing and annotation.</title>
        <authorList>
            <consortium name="The Broad Institute Genomics Platform"/>
            <consortium name="The Broad Institute Genome Sequencing Center for Infectious Disease"/>
            <person name="Wu L."/>
            <person name="Ma J."/>
        </authorList>
    </citation>
    <scope>NUCLEOTIDE SEQUENCE [LARGE SCALE GENOMIC DNA]</scope>
    <source>
        <strain evidence="15">CGMCC 1.14993</strain>
    </source>
</reference>
<dbReference type="AlphaFoldDB" id="A0A8J3F2G7"/>
<dbReference type="NCBIfam" id="TIGR00334">
    <property type="entry name" value="5S_RNA_mat_M5"/>
    <property type="match status" value="1"/>
</dbReference>
<evidence type="ECO:0000256" key="6">
    <source>
        <dbReference type="ARBA" id="ARBA00022730"/>
    </source>
</evidence>
<dbReference type="EMBL" id="BMHB01000007">
    <property type="protein sequence ID" value="GGI18367.1"/>
    <property type="molecule type" value="Genomic_DNA"/>
</dbReference>
<dbReference type="RefSeq" id="WP_088004017.1">
    <property type="nucleotide sequence ID" value="NZ_BMHB01000007.1"/>
</dbReference>
<comment type="subcellular location">
    <subcellularLocation>
        <location evidence="11">Cytoplasm</location>
    </subcellularLocation>
</comment>
<comment type="similarity">
    <text evidence="11">Belongs to the ribonuclease M5 family.</text>
</comment>
<dbReference type="InterPro" id="IPR006171">
    <property type="entry name" value="TOPRIM_dom"/>
</dbReference>
<keyword evidence="8 11" id="KW-0378">Hydrolase</keyword>
<keyword evidence="7 11" id="KW-0255">Endonuclease</keyword>
<gene>
    <name evidence="11 14" type="primary">rnmV</name>
    <name evidence="14" type="ORF">GCM10007380_42560</name>
</gene>
<dbReference type="PANTHER" id="PTHR39156:SF1">
    <property type="entry name" value="RIBONUCLEASE M5"/>
    <property type="match status" value="1"/>
</dbReference>
<comment type="caution">
    <text evidence="14">The sequence shown here is derived from an EMBL/GenBank/DDBJ whole genome shotgun (WGS) entry which is preliminary data.</text>
</comment>
<evidence type="ECO:0000313" key="15">
    <source>
        <dbReference type="Proteomes" id="UP000626244"/>
    </source>
</evidence>
<dbReference type="InterPro" id="IPR004466">
    <property type="entry name" value="RNase_M5"/>
</dbReference>
<dbReference type="InterPro" id="IPR025156">
    <property type="entry name" value="RNase_M5_C"/>
</dbReference>
<dbReference type="GO" id="GO:0006364">
    <property type="term" value="P:rRNA processing"/>
    <property type="evidence" value="ECO:0007669"/>
    <property type="project" value="UniProtKB-UniRule"/>
</dbReference>
<keyword evidence="3 11" id="KW-0698">rRNA processing</keyword>
<dbReference type="CDD" id="cd01027">
    <property type="entry name" value="TOPRIM_RNase_M5_like"/>
    <property type="match status" value="1"/>
</dbReference>
<dbReference type="Pfam" id="PF13331">
    <property type="entry name" value="DUF4093"/>
    <property type="match status" value="1"/>
</dbReference>
<keyword evidence="10 11" id="KW-0694">RNA-binding</keyword>
<evidence type="ECO:0000256" key="9">
    <source>
        <dbReference type="ARBA" id="ARBA00022842"/>
    </source>
</evidence>
<dbReference type="Gene3D" id="3.40.1360.10">
    <property type="match status" value="1"/>
</dbReference>
<protein>
    <recommendedName>
        <fullName evidence="11 12">Ribonuclease M5</fullName>
        <ecNumber evidence="11 12">3.1.26.8</ecNumber>
    </recommendedName>
    <alternativeName>
        <fullName evidence="11">RNase M5</fullName>
    </alternativeName>
    <alternativeName>
        <fullName evidence="11">Ribosomal RNA terminal maturase M5</fullName>
    </alternativeName>
</protein>
<proteinExistence type="inferred from homology"/>
<feature type="domain" description="Toprim" evidence="13">
    <location>
        <begin position="4"/>
        <end position="90"/>
    </location>
</feature>